<dbReference type="KEGG" id="naci:NUH88_13195"/>
<dbReference type="GO" id="GO:0019632">
    <property type="term" value="P:shikimate metabolic process"/>
    <property type="evidence" value="ECO:0007669"/>
    <property type="project" value="TreeGrafter"/>
</dbReference>
<dbReference type="SUPFAM" id="SSF51735">
    <property type="entry name" value="NAD(P)-binding Rossmann-fold domains"/>
    <property type="match status" value="1"/>
</dbReference>
<dbReference type="InterPro" id="IPR036291">
    <property type="entry name" value="NAD(P)-bd_dom_sf"/>
</dbReference>
<dbReference type="Gene3D" id="3.40.50.10860">
    <property type="entry name" value="Leucine Dehydrogenase, chain A, domain 1"/>
    <property type="match status" value="1"/>
</dbReference>
<evidence type="ECO:0000259" key="7">
    <source>
        <dbReference type="Pfam" id="PF01488"/>
    </source>
</evidence>
<evidence type="ECO:0000256" key="6">
    <source>
        <dbReference type="ARBA" id="ARBA00049442"/>
    </source>
</evidence>
<dbReference type="PANTHER" id="PTHR21089:SF1">
    <property type="entry name" value="BIFUNCTIONAL 3-DEHYDROQUINATE DEHYDRATASE_SHIKIMATE DEHYDROGENASE, CHLOROPLASTIC"/>
    <property type="match status" value="1"/>
</dbReference>
<organism evidence="9 10">
    <name type="scientific">Nisaea acidiphila</name>
    <dbReference type="NCBI Taxonomy" id="1862145"/>
    <lineage>
        <taxon>Bacteria</taxon>
        <taxon>Pseudomonadati</taxon>
        <taxon>Pseudomonadota</taxon>
        <taxon>Alphaproteobacteria</taxon>
        <taxon>Rhodospirillales</taxon>
        <taxon>Thalassobaculaceae</taxon>
        <taxon>Nisaea</taxon>
    </lineage>
</organism>
<dbReference type="SUPFAM" id="SSF53223">
    <property type="entry name" value="Aminoacid dehydrogenase-like, N-terminal domain"/>
    <property type="match status" value="1"/>
</dbReference>
<dbReference type="InterPro" id="IPR046346">
    <property type="entry name" value="Aminoacid_DH-like_N_sf"/>
</dbReference>
<dbReference type="EC" id="1.1.1.25" evidence="2"/>
<keyword evidence="10" id="KW-1185">Reference proteome</keyword>
<feature type="domain" description="Quinate/shikimate 5-dehydrogenase/glutamyl-tRNA reductase" evidence="7">
    <location>
        <begin position="126"/>
        <end position="204"/>
    </location>
</feature>
<dbReference type="PANTHER" id="PTHR21089">
    <property type="entry name" value="SHIKIMATE DEHYDROGENASE"/>
    <property type="match status" value="1"/>
</dbReference>
<dbReference type="Pfam" id="PF01488">
    <property type="entry name" value="Shikimate_DH"/>
    <property type="match status" value="1"/>
</dbReference>
<gene>
    <name evidence="9" type="ORF">NUH88_13195</name>
</gene>
<dbReference type="InterPro" id="IPR022893">
    <property type="entry name" value="Shikimate_DH_fam"/>
</dbReference>
<keyword evidence="5" id="KW-0057">Aromatic amino acid biosynthesis</keyword>
<evidence type="ECO:0000256" key="1">
    <source>
        <dbReference type="ARBA" id="ARBA00004871"/>
    </source>
</evidence>
<dbReference type="InterPro" id="IPR013708">
    <property type="entry name" value="Shikimate_DH-bd_N"/>
</dbReference>
<keyword evidence="4" id="KW-0560">Oxidoreductase</keyword>
<dbReference type="GO" id="GO:0009073">
    <property type="term" value="P:aromatic amino acid family biosynthetic process"/>
    <property type="evidence" value="ECO:0007669"/>
    <property type="project" value="UniProtKB-KW"/>
</dbReference>
<keyword evidence="3" id="KW-0521">NADP</keyword>
<dbReference type="GO" id="GO:0009423">
    <property type="term" value="P:chorismate biosynthetic process"/>
    <property type="evidence" value="ECO:0007669"/>
    <property type="project" value="TreeGrafter"/>
</dbReference>
<feature type="domain" description="Shikimate dehydrogenase substrate binding N-terminal" evidence="8">
    <location>
        <begin position="28"/>
        <end position="103"/>
    </location>
</feature>
<dbReference type="GO" id="GO:0004764">
    <property type="term" value="F:shikimate 3-dehydrogenase (NADP+) activity"/>
    <property type="evidence" value="ECO:0007669"/>
    <property type="project" value="UniProtKB-EC"/>
</dbReference>
<evidence type="ECO:0000256" key="4">
    <source>
        <dbReference type="ARBA" id="ARBA00023002"/>
    </source>
</evidence>
<accession>A0A9J7ALL7</accession>
<evidence type="ECO:0000256" key="3">
    <source>
        <dbReference type="ARBA" id="ARBA00022857"/>
    </source>
</evidence>
<comment type="pathway">
    <text evidence="1">Metabolic intermediate biosynthesis; chorismate biosynthesis; chorismate from D-erythrose 4-phosphate and phosphoenolpyruvate: step 4/7.</text>
</comment>
<dbReference type="InterPro" id="IPR006151">
    <property type="entry name" value="Shikm_DH/Glu-tRNA_Rdtase"/>
</dbReference>
<dbReference type="EMBL" id="CP102480">
    <property type="protein sequence ID" value="UUX48368.1"/>
    <property type="molecule type" value="Genomic_DNA"/>
</dbReference>
<proteinExistence type="predicted"/>
<evidence type="ECO:0000259" key="8">
    <source>
        <dbReference type="Pfam" id="PF08501"/>
    </source>
</evidence>
<dbReference type="AlphaFoldDB" id="A0A9J7ALL7"/>
<comment type="catalytic activity">
    <reaction evidence="6">
        <text>shikimate + NADP(+) = 3-dehydroshikimate + NADPH + H(+)</text>
        <dbReference type="Rhea" id="RHEA:17737"/>
        <dbReference type="ChEBI" id="CHEBI:15378"/>
        <dbReference type="ChEBI" id="CHEBI:16630"/>
        <dbReference type="ChEBI" id="CHEBI:36208"/>
        <dbReference type="ChEBI" id="CHEBI:57783"/>
        <dbReference type="ChEBI" id="CHEBI:58349"/>
        <dbReference type="EC" id="1.1.1.25"/>
    </reaction>
</comment>
<dbReference type="RefSeq" id="WP_257766875.1">
    <property type="nucleotide sequence ID" value="NZ_CP102480.1"/>
</dbReference>
<keyword evidence="5" id="KW-0028">Amino-acid biosynthesis</keyword>
<evidence type="ECO:0000256" key="2">
    <source>
        <dbReference type="ARBA" id="ARBA00012962"/>
    </source>
</evidence>
<dbReference type="GO" id="GO:0050661">
    <property type="term" value="F:NADP binding"/>
    <property type="evidence" value="ECO:0007669"/>
    <property type="project" value="TreeGrafter"/>
</dbReference>
<protein>
    <recommendedName>
        <fullName evidence="2">shikimate dehydrogenase (NADP(+))</fullName>
        <ecNumber evidence="2">1.1.1.25</ecNumber>
    </recommendedName>
</protein>
<evidence type="ECO:0000313" key="10">
    <source>
        <dbReference type="Proteomes" id="UP001060336"/>
    </source>
</evidence>
<reference evidence="9" key="1">
    <citation type="submission" date="2022-08" db="EMBL/GenBank/DDBJ databases">
        <title>Nisaea acidiphila sp. nov., isolated from a marine algal debris and emended description of the genus Nisaea Urios et al. 2008.</title>
        <authorList>
            <person name="Kwon K."/>
        </authorList>
    </citation>
    <scope>NUCLEOTIDE SEQUENCE</scope>
    <source>
        <strain evidence="9">MEBiC11861</strain>
    </source>
</reference>
<name>A0A9J7ALL7_9PROT</name>
<dbReference type="Proteomes" id="UP001060336">
    <property type="component" value="Chromosome"/>
</dbReference>
<evidence type="ECO:0000256" key="5">
    <source>
        <dbReference type="ARBA" id="ARBA00023141"/>
    </source>
</evidence>
<dbReference type="Gene3D" id="3.40.50.720">
    <property type="entry name" value="NAD(P)-binding Rossmann-like Domain"/>
    <property type="match status" value="1"/>
</dbReference>
<dbReference type="GO" id="GO:0005829">
    <property type="term" value="C:cytosol"/>
    <property type="evidence" value="ECO:0007669"/>
    <property type="project" value="TreeGrafter"/>
</dbReference>
<dbReference type="Pfam" id="PF08501">
    <property type="entry name" value="Shikimate_dh_N"/>
    <property type="match status" value="1"/>
</dbReference>
<dbReference type="CDD" id="cd01065">
    <property type="entry name" value="NAD_bind_Shikimate_DH"/>
    <property type="match status" value="1"/>
</dbReference>
<sequence>MQDFLDNDPNITTSKYAVILGLTPSRGARSPLLWNAAFKAACIDAAMVPMDVTPANLAGLVAALKADKRYIGGAVAVPHKQAIAALLDRLEPEAERIGAVNAIYRDGDDLVGANTDGAGALSQIEDALPDLASRKAVLIGLGGAGIAVAAYLAGAVKELAVANRTEAKAKEAAIRLGDNVSSVPLPLTTEQLSDCGVLVNCTTAGYQDGPAGTPLGAEADTLITALPSDALVYDIIYQPLETELLGKAAARGLKTRNGLGMNLDQAVIAFQKANPGALTIDRVRDAMRNAG</sequence>
<evidence type="ECO:0000313" key="9">
    <source>
        <dbReference type="EMBL" id="UUX48368.1"/>
    </source>
</evidence>